<dbReference type="EMBL" id="FOZM01000001">
    <property type="protein sequence ID" value="SFS00569.1"/>
    <property type="molecule type" value="Genomic_DNA"/>
</dbReference>
<evidence type="ECO:0000259" key="2">
    <source>
        <dbReference type="PROSITE" id="PS51819"/>
    </source>
</evidence>
<dbReference type="Proteomes" id="UP000198926">
    <property type="component" value="Unassembled WGS sequence"/>
</dbReference>
<dbReference type="PROSITE" id="PS51819">
    <property type="entry name" value="VOC"/>
    <property type="match status" value="1"/>
</dbReference>
<feature type="region of interest" description="Disordered" evidence="1">
    <location>
        <begin position="41"/>
        <end position="61"/>
    </location>
</feature>
<evidence type="ECO:0000313" key="4">
    <source>
        <dbReference type="Proteomes" id="UP000198926"/>
    </source>
</evidence>
<accession>A0A1I6LAW0</accession>
<organism evidence="3 4">
    <name type="scientific">Yoonia litorea</name>
    <dbReference type="NCBI Taxonomy" id="1123755"/>
    <lineage>
        <taxon>Bacteria</taxon>
        <taxon>Pseudomonadati</taxon>
        <taxon>Pseudomonadota</taxon>
        <taxon>Alphaproteobacteria</taxon>
        <taxon>Rhodobacterales</taxon>
        <taxon>Paracoccaceae</taxon>
        <taxon>Yoonia</taxon>
    </lineage>
</organism>
<sequence>MADRDIVVWAEIPVTDLEKSVAFYSKVFGYEMEINNEGPNPMADLGGMQNKSGAHLYPGKPAPDSGNTVHLALPDSLEDGIARCKNAGGEVVSPPIPLPTGRFVYARDIDGNSIGLFEASA</sequence>
<evidence type="ECO:0000313" key="3">
    <source>
        <dbReference type="EMBL" id="SFS00569.1"/>
    </source>
</evidence>
<reference evidence="3 4" key="1">
    <citation type="submission" date="2016-10" db="EMBL/GenBank/DDBJ databases">
        <authorList>
            <person name="de Groot N.N."/>
        </authorList>
    </citation>
    <scope>NUCLEOTIDE SEQUENCE [LARGE SCALE GENOMIC DNA]</scope>
    <source>
        <strain evidence="3 4">DSM 29433</strain>
    </source>
</reference>
<dbReference type="SUPFAM" id="SSF54593">
    <property type="entry name" value="Glyoxalase/Bleomycin resistance protein/Dihydroxybiphenyl dioxygenase"/>
    <property type="match status" value="1"/>
</dbReference>
<keyword evidence="4" id="KW-1185">Reference proteome</keyword>
<dbReference type="Gene3D" id="3.10.180.10">
    <property type="entry name" value="2,3-Dihydroxybiphenyl 1,2-Dioxygenase, domain 1"/>
    <property type="match status" value="1"/>
</dbReference>
<dbReference type="AlphaFoldDB" id="A0A1I6LAW0"/>
<feature type="domain" description="VOC" evidence="2">
    <location>
        <begin position="6"/>
        <end position="119"/>
    </location>
</feature>
<evidence type="ECO:0000256" key="1">
    <source>
        <dbReference type="SAM" id="MobiDB-lite"/>
    </source>
</evidence>
<dbReference type="CDD" id="cd07247">
    <property type="entry name" value="SgaA_N_like"/>
    <property type="match status" value="1"/>
</dbReference>
<dbReference type="InterPro" id="IPR004360">
    <property type="entry name" value="Glyas_Fos-R_dOase_dom"/>
</dbReference>
<dbReference type="InterPro" id="IPR052164">
    <property type="entry name" value="Anthracycline_SecMetBiosynth"/>
</dbReference>
<dbReference type="InterPro" id="IPR029068">
    <property type="entry name" value="Glyas_Bleomycin-R_OHBP_Dase"/>
</dbReference>
<dbReference type="RefSeq" id="WP_090203213.1">
    <property type="nucleotide sequence ID" value="NZ_FOZM01000001.1"/>
</dbReference>
<name>A0A1I6LAW0_9RHOB</name>
<dbReference type="PANTHER" id="PTHR33993">
    <property type="entry name" value="GLYOXALASE-RELATED"/>
    <property type="match status" value="1"/>
</dbReference>
<dbReference type="InterPro" id="IPR037523">
    <property type="entry name" value="VOC_core"/>
</dbReference>
<dbReference type="STRING" id="1123755.SAMN05444714_0351"/>
<dbReference type="Pfam" id="PF00903">
    <property type="entry name" value="Glyoxalase"/>
    <property type="match status" value="1"/>
</dbReference>
<protein>
    <recommendedName>
        <fullName evidence="2">VOC domain-containing protein</fullName>
    </recommendedName>
</protein>
<gene>
    <name evidence="3" type="ORF">SAMN05444714_0351</name>
</gene>
<proteinExistence type="predicted"/>
<dbReference type="OrthoDB" id="9793039at2"/>